<gene>
    <name evidence="2" type="ORF">SLS62_010126</name>
</gene>
<proteinExistence type="predicted"/>
<name>A0AAN9YJ34_9PEZI</name>
<feature type="region of interest" description="Disordered" evidence="1">
    <location>
        <begin position="310"/>
        <end position="345"/>
    </location>
</feature>
<reference evidence="2 3" key="1">
    <citation type="submission" date="2024-02" db="EMBL/GenBank/DDBJ databases">
        <title>De novo assembly and annotation of 12 fungi associated with fruit tree decline syndrome in Ontario, Canada.</title>
        <authorList>
            <person name="Sulman M."/>
            <person name="Ellouze W."/>
            <person name="Ilyukhin E."/>
        </authorList>
    </citation>
    <scope>NUCLEOTIDE SEQUENCE [LARGE SCALE GENOMIC DNA]</scope>
    <source>
        <strain evidence="2 3">M11/M66-122</strain>
    </source>
</reference>
<protein>
    <recommendedName>
        <fullName evidence="4">Alpha/beta hydrolase fold-3 domain-containing protein</fullName>
    </recommendedName>
</protein>
<accession>A0AAN9YJ34</accession>
<dbReference type="SUPFAM" id="SSF53474">
    <property type="entry name" value="alpha/beta-Hydrolases"/>
    <property type="match status" value="1"/>
</dbReference>
<feature type="compositionally biased region" description="Basic and acidic residues" evidence="1">
    <location>
        <begin position="99"/>
        <end position="110"/>
    </location>
</feature>
<dbReference type="InterPro" id="IPR029058">
    <property type="entry name" value="AB_hydrolase_fold"/>
</dbReference>
<keyword evidence="3" id="KW-1185">Reference proteome</keyword>
<comment type="caution">
    <text evidence="2">The sequence shown here is derived from an EMBL/GenBank/DDBJ whole genome shotgun (WGS) entry which is preliminary data.</text>
</comment>
<dbReference type="AlphaFoldDB" id="A0AAN9YJ34"/>
<feature type="region of interest" description="Disordered" evidence="1">
    <location>
        <begin position="88"/>
        <end position="130"/>
    </location>
</feature>
<dbReference type="Proteomes" id="UP001320420">
    <property type="component" value="Unassembled WGS sequence"/>
</dbReference>
<evidence type="ECO:0000313" key="2">
    <source>
        <dbReference type="EMBL" id="KAK7744707.1"/>
    </source>
</evidence>
<evidence type="ECO:0000313" key="3">
    <source>
        <dbReference type="Proteomes" id="UP001320420"/>
    </source>
</evidence>
<evidence type="ECO:0000256" key="1">
    <source>
        <dbReference type="SAM" id="MobiDB-lite"/>
    </source>
</evidence>
<sequence>MARTATTPLHWPTPLHDAMQGYDWILKNLAPPEYKRRDVYTCGSYLGASLATSIALTESYPHEHMAVRGCVALNGIYNWTMFLPDHPINQPPKKNRSKNKGEDDGHRSNDPKPPLGSSSSSTLRPPPDPAVLKLKQQAGALFSQPDGLFDPFASPCLFFQTPGLLVPRTFTEPATAADYYRATMSMALEDFLSPDDPLTAEEFLRLVRPRAPRRSAVAFPPWNSTLKIPEALLLHTAVPAPPPSLLRRRRRRAKARVDALATDSFRAQAEALARAMRRSVDKELKERRLWDPHLEGIPADEATRRVQVSAVGAGGRRRVGGGEGAQEGDGEGKEFGFPPGGDANRFVQDWLEDRLGR</sequence>
<organism evidence="2 3">
    <name type="scientific">Diatrype stigma</name>
    <dbReference type="NCBI Taxonomy" id="117547"/>
    <lineage>
        <taxon>Eukaryota</taxon>
        <taxon>Fungi</taxon>
        <taxon>Dikarya</taxon>
        <taxon>Ascomycota</taxon>
        <taxon>Pezizomycotina</taxon>
        <taxon>Sordariomycetes</taxon>
        <taxon>Xylariomycetidae</taxon>
        <taxon>Xylariales</taxon>
        <taxon>Diatrypaceae</taxon>
        <taxon>Diatrype</taxon>
    </lineage>
</organism>
<dbReference type="EMBL" id="JAKJXP020000118">
    <property type="protein sequence ID" value="KAK7744707.1"/>
    <property type="molecule type" value="Genomic_DNA"/>
</dbReference>
<evidence type="ECO:0008006" key="4">
    <source>
        <dbReference type="Google" id="ProtNLM"/>
    </source>
</evidence>
<dbReference type="Gene3D" id="3.40.50.1820">
    <property type="entry name" value="alpha/beta hydrolase"/>
    <property type="match status" value="1"/>
</dbReference>